<protein>
    <recommendedName>
        <fullName evidence="3">Azaphilone pigments biosynthesis cluster protein L N-terminal domain-containing protein</fullName>
    </recommendedName>
</protein>
<comment type="caution">
    <text evidence="4">The sequence shown here is derived from an EMBL/GenBank/DDBJ whole genome shotgun (WGS) entry which is preliminary data.</text>
</comment>
<feature type="coiled-coil region" evidence="1">
    <location>
        <begin position="335"/>
        <end position="362"/>
    </location>
</feature>
<dbReference type="Pfam" id="PF17111">
    <property type="entry name" value="PigL_N"/>
    <property type="match status" value="1"/>
</dbReference>
<evidence type="ECO:0000313" key="4">
    <source>
        <dbReference type="EMBL" id="KAL2041468.1"/>
    </source>
</evidence>
<dbReference type="PANTHER" id="PTHR36167">
    <property type="entry name" value="C2H2 FINGER DOMAIN TRANSCRIPTION FACTOR (EUROFUNG)-RELATED"/>
    <property type="match status" value="1"/>
</dbReference>
<reference evidence="4 5" key="1">
    <citation type="submission" date="2024-09" db="EMBL/GenBank/DDBJ databases">
        <title>Rethinking Asexuality: The Enigmatic Case of Functional Sexual Genes in Lepraria (Stereocaulaceae).</title>
        <authorList>
            <person name="Doellman M."/>
            <person name="Sun Y."/>
            <person name="Barcenas-Pena A."/>
            <person name="Lumbsch H.T."/>
            <person name="Grewe F."/>
        </authorList>
    </citation>
    <scope>NUCLEOTIDE SEQUENCE [LARGE SCALE GENOMIC DNA]</scope>
    <source>
        <strain evidence="4 5">Mercado 3170</strain>
    </source>
</reference>
<evidence type="ECO:0000256" key="2">
    <source>
        <dbReference type="SAM" id="MobiDB-lite"/>
    </source>
</evidence>
<evidence type="ECO:0000259" key="3">
    <source>
        <dbReference type="Pfam" id="PF17111"/>
    </source>
</evidence>
<keyword evidence="1" id="KW-0175">Coiled coil</keyword>
<evidence type="ECO:0000256" key="1">
    <source>
        <dbReference type="SAM" id="Coils"/>
    </source>
</evidence>
<feature type="region of interest" description="Disordered" evidence="2">
    <location>
        <begin position="363"/>
        <end position="493"/>
    </location>
</feature>
<feature type="domain" description="Azaphilone pigments biosynthesis cluster protein L N-terminal" evidence="3">
    <location>
        <begin position="3"/>
        <end position="133"/>
    </location>
</feature>
<dbReference type="Proteomes" id="UP001590950">
    <property type="component" value="Unassembled WGS sequence"/>
</dbReference>
<dbReference type="InterPro" id="IPR031348">
    <property type="entry name" value="PigL_N"/>
</dbReference>
<gene>
    <name evidence="4" type="ORF">N7G274_005850</name>
</gene>
<evidence type="ECO:0000313" key="5">
    <source>
        <dbReference type="Proteomes" id="UP001590950"/>
    </source>
</evidence>
<accession>A0ABR4ADJ2</accession>
<feature type="compositionally biased region" description="Acidic residues" evidence="2">
    <location>
        <begin position="395"/>
        <end position="410"/>
    </location>
</feature>
<feature type="compositionally biased region" description="Polar residues" evidence="2">
    <location>
        <begin position="368"/>
        <end position="383"/>
    </location>
</feature>
<proteinExistence type="predicted"/>
<organism evidence="4 5">
    <name type="scientific">Stereocaulon virgatum</name>
    <dbReference type="NCBI Taxonomy" id="373712"/>
    <lineage>
        <taxon>Eukaryota</taxon>
        <taxon>Fungi</taxon>
        <taxon>Dikarya</taxon>
        <taxon>Ascomycota</taxon>
        <taxon>Pezizomycotina</taxon>
        <taxon>Lecanoromycetes</taxon>
        <taxon>OSLEUM clade</taxon>
        <taxon>Lecanoromycetidae</taxon>
        <taxon>Lecanorales</taxon>
        <taxon>Lecanorineae</taxon>
        <taxon>Stereocaulaceae</taxon>
        <taxon>Stereocaulon</taxon>
    </lineage>
</organism>
<dbReference type="EMBL" id="JBEFKJ010000017">
    <property type="protein sequence ID" value="KAL2041468.1"/>
    <property type="molecule type" value="Genomic_DNA"/>
</dbReference>
<keyword evidence="5" id="KW-1185">Reference proteome</keyword>
<dbReference type="PANTHER" id="PTHR36167:SF4">
    <property type="entry name" value="FUNGAL N-TERMINAL DOMAIN-CONTAINING PROTEIN"/>
    <property type="match status" value="1"/>
</dbReference>
<name>A0ABR4ADJ2_9LECA</name>
<dbReference type="InterPro" id="IPR039327">
    <property type="entry name" value="CON7-like"/>
</dbReference>
<feature type="compositionally biased region" description="Low complexity" evidence="2">
    <location>
        <begin position="449"/>
        <end position="475"/>
    </location>
</feature>
<sequence length="684" mass="77623">MGDPFSIAAGAVGIVAAGVQLSSSLYDICEKISTAQNDIENIAGDLSFFVIVVDELSKIFKSPKKVYSPELETSVRKIIERCRTLFKQIKRMIGKTADVPKLQLKAKVAWVFRESKVRETRANLDSLKSTLGLIPQTLRLVKDERQEDRDERNVLANLLRSQRHSVKVLRSLEEEQAKVPNNLARKPSRLTTANADTLSEAVPAAPMASLKEGNAAKYQFDARDWRSLPVIQFSDFEHSLGDLYPIWKQQVLENVDFLLQSWTKSALSQPQAPSKQAKPDPFVPDEEFKKTKDTIEKQTKAIEECRIPHEAFQKTVNDRLQKLEDRLRKREKGWLDIDDAALVRLETEIRELREKGVICEAEIASGPSKPTNRDPTSQNSPKPSLQWLDDVRLDESDDEPDLGDGPEAEIPELPGDVPEQPANSSRNPGLEYSDRVRGRRQTSNPVNLPSHQSTAPSSTPTSPPQSRRSPIPSAAVTDPDTETTTNCQRHAWKPPQAFLTGSNTFSDVLNSVKHPQLWFTASQDTYLFYLGARETPFYTIHLVPNDLSSYETSKVEWTVVQKPWATHKALRVTGFPYVEDSVGFIWIRKNLNWYQIHQLFEFSCGLLDNAMHDSSRKILVRRSISGKKPSHERSFLAPLTSWEGKNNIHSVAYECHPVFFHAEDEELQRRRKRSKSMEFMRSNT</sequence>